<keyword evidence="2" id="KW-1185">Reference proteome</keyword>
<protein>
    <submittedName>
        <fullName evidence="1">Uncharacterized protein</fullName>
    </submittedName>
</protein>
<accession>A0A137NSS7</accession>
<reference evidence="1 2" key="1">
    <citation type="journal article" date="2015" name="Genome Biol. Evol.">
        <title>Phylogenomic analyses indicate that early fungi evolved digesting cell walls of algal ancestors of land plants.</title>
        <authorList>
            <person name="Chang Y."/>
            <person name="Wang S."/>
            <person name="Sekimoto S."/>
            <person name="Aerts A.L."/>
            <person name="Choi C."/>
            <person name="Clum A."/>
            <person name="LaButti K.M."/>
            <person name="Lindquist E.A."/>
            <person name="Yee Ngan C."/>
            <person name="Ohm R.A."/>
            <person name="Salamov A.A."/>
            <person name="Grigoriev I.V."/>
            <person name="Spatafora J.W."/>
            <person name="Berbee M.L."/>
        </authorList>
    </citation>
    <scope>NUCLEOTIDE SEQUENCE [LARGE SCALE GENOMIC DNA]</scope>
    <source>
        <strain evidence="1 2">NRRL 28638</strain>
    </source>
</reference>
<name>A0A137NSS7_CONC2</name>
<organism evidence="1 2">
    <name type="scientific">Conidiobolus coronatus (strain ATCC 28846 / CBS 209.66 / NRRL 28638)</name>
    <name type="common">Delacroixia coronata</name>
    <dbReference type="NCBI Taxonomy" id="796925"/>
    <lineage>
        <taxon>Eukaryota</taxon>
        <taxon>Fungi</taxon>
        <taxon>Fungi incertae sedis</taxon>
        <taxon>Zoopagomycota</taxon>
        <taxon>Entomophthoromycotina</taxon>
        <taxon>Entomophthoromycetes</taxon>
        <taxon>Entomophthorales</taxon>
        <taxon>Ancylistaceae</taxon>
        <taxon>Conidiobolus</taxon>
    </lineage>
</organism>
<gene>
    <name evidence="1" type="ORF">CONCODRAFT_87729</name>
</gene>
<evidence type="ECO:0000313" key="1">
    <source>
        <dbReference type="EMBL" id="KXN65766.1"/>
    </source>
</evidence>
<dbReference type="AlphaFoldDB" id="A0A137NSS7"/>
<sequence>MKLILNRLNTNYYNANKITRSSLLQRAKNNNYYSTLTSLQPCINTQFNQVEYFTKETKILRNTVLLEFTNHKALCNSFIRIQEFYENSDYYLQKINLNDLQLNEYYSNWLGFNLPFSIVKKFKLIYSREELTGFEKNLLNLVNKMEFSDSQRDCYLIATSSSNPHLRETLKHETCHALYYLDSQFKTEADELLDTIPKAQMNQLNQLMKSLDYHESVWKDEIQAYLISESYKSPFLLSRGIPIYLPFWQELIAKLNSVFKNGVNRNKI</sequence>
<proteinExistence type="predicted"/>
<dbReference type="EMBL" id="KQ964821">
    <property type="protein sequence ID" value="KXN65766.1"/>
    <property type="molecule type" value="Genomic_DNA"/>
</dbReference>
<dbReference type="OrthoDB" id="10030313at2759"/>
<dbReference type="Proteomes" id="UP000070444">
    <property type="component" value="Unassembled WGS sequence"/>
</dbReference>
<evidence type="ECO:0000313" key="2">
    <source>
        <dbReference type="Proteomes" id="UP000070444"/>
    </source>
</evidence>